<feature type="transmembrane region" description="Helical" evidence="7">
    <location>
        <begin position="12"/>
        <end position="34"/>
    </location>
</feature>
<keyword evidence="6 7" id="KW-0472">Membrane</keyword>
<dbReference type="InterPro" id="IPR010290">
    <property type="entry name" value="TM_effector"/>
</dbReference>
<keyword evidence="4 7" id="KW-0812">Transmembrane</keyword>
<evidence type="ECO:0000256" key="6">
    <source>
        <dbReference type="ARBA" id="ARBA00023136"/>
    </source>
</evidence>
<dbReference type="RefSeq" id="WP_061788201.1">
    <property type="nucleotide sequence ID" value="NZ_LR134406.1"/>
</dbReference>
<dbReference type="GO" id="GO:0005886">
    <property type="term" value="C:plasma membrane"/>
    <property type="evidence" value="ECO:0007669"/>
    <property type="project" value="UniProtKB-SubCell"/>
</dbReference>
<feature type="transmembrane region" description="Helical" evidence="7">
    <location>
        <begin position="156"/>
        <end position="183"/>
    </location>
</feature>
<dbReference type="GeneID" id="64405980"/>
<proteinExistence type="predicted"/>
<keyword evidence="3" id="KW-1003">Cell membrane</keyword>
<dbReference type="CDD" id="cd06173">
    <property type="entry name" value="MFS_MefA_like"/>
    <property type="match status" value="1"/>
</dbReference>
<dbReference type="EMBL" id="LR134406">
    <property type="protein sequence ID" value="VEH69220.1"/>
    <property type="molecule type" value="Genomic_DNA"/>
</dbReference>
<protein>
    <submittedName>
        <fullName evidence="8">Enterobactin exporter EntS</fullName>
    </submittedName>
</protein>
<feature type="transmembrane region" description="Helical" evidence="7">
    <location>
        <begin position="346"/>
        <end position="364"/>
    </location>
</feature>
<dbReference type="AlphaFoldDB" id="A0A448MVM3"/>
<evidence type="ECO:0000256" key="2">
    <source>
        <dbReference type="ARBA" id="ARBA00022448"/>
    </source>
</evidence>
<keyword evidence="5 7" id="KW-1133">Transmembrane helix</keyword>
<evidence type="ECO:0000256" key="5">
    <source>
        <dbReference type="ARBA" id="ARBA00022989"/>
    </source>
</evidence>
<dbReference type="PANTHER" id="PTHR23513:SF6">
    <property type="entry name" value="MAJOR FACILITATOR SUPERFAMILY ASSOCIATED DOMAIN-CONTAINING PROTEIN"/>
    <property type="match status" value="1"/>
</dbReference>
<organism evidence="8 9">
    <name type="scientific">Arachnia propionica</name>
    <dbReference type="NCBI Taxonomy" id="1750"/>
    <lineage>
        <taxon>Bacteria</taxon>
        <taxon>Bacillati</taxon>
        <taxon>Actinomycetota</taxon>
        <taxon>Actinomycetes</taxon>
        <taxon>Propionibacteriales</taxon>
        <taxon>Propionibacteriaceae</taxon>
        <taxon>Arachnia</taxon>
    </lineage>
</organism>
<gene>
    <name evidence="8" type="ORF">NCTC12967_00484</name>
</gene>
<evidence type="ECO:0000256" key="3">
    <source>
        <dbReference type="ARBA" id="ARBA00022475"/>
    </source>
</evidence>
<dbReference type="Proteomes" id="UP000273044">
    <property type="component" value="Chromosome"/>
</dbReference>
<comment type="subcellular location">
    <subcellularLocation>
        <location evidence="1">Cell membrane</location>
        <topology evidence="1">Multi-pass membrane protein</topology>
    </subcellularLocation>
</comment>
<evidence type="ECO:0000313" key="8">
    <source>
        <dbReference type="EMBL" id="VEH69220.1"/>
    </source>
</evidence>
<evidence type="ECO:0000256" key="7">
    <source>
        <dbReference type="SAM" id="Phobius"/>
    </source>
</evidence>
<feature type="transmembrane region" description="Helical" evidence="7">
    <location>
        <begin position="277"/>
        <end position="298"/>
    </location>
</feature>
<evidence type="ECO:0000256" key="4">
    <source>
        <dbReference type="ARBA" id="ARBA00022692"/>
    </source>
</evidence>
<accession>A0A448MVM3</accession>
<name>A0A448MVM3_9ACTN</name>
<dbReference type="Gene3D" id="1.20.1250.20">
    <property type="entry name" value="MFS general substrate transporter like domains"/>
    <property type="match status" value="1"/>
</dbReference>
<feature type="transmembrane region" description="Helical" evidence="7">
    <location>
        <begin position="370"/>
        <end position="389"/>
    </location>
</feature>
<sequence length="407" mass="42721">MSNLEYRKLWVGNAASNLSDGLVFIAMPLIATALSKDPLAVSGLTVAYTVPRIGAVLGIGVMIDRFDRRHLLYVANLLRFLAYGALAILLVKGAVNLPLLYIIYAAVALVETTSDTAVFSVLPSIIPAKELDRANSQITGAQLVIDEFVGPPLGSFLFAVAAALPIGASSFACGVASLAFFLLRGPYRGSEAGAERTSIWNDLSTGLAWLRRNEIVAGLVAINGLASVAYSLPFSFLVVFAQRILGLDSGGYGLMMSFSALGGLLGSFVSPRLRQRFGYGTSIVLALFLGAVSITICGATSNTFVAAVAMAAYICHAVVWSVLAGSVRQKIIPQDLLGRIGSAGRLLSYLGIATGAAAGGWMAATLDLRVPFYVSGLCFLGCVAISVRLHGAIRAWESTQDETAVTE</sequence>
<keyword evidence="2" id="KW-0813">Transport</keyword>
<dbReference type="InterPro" id="IPR036259">
    <property type="entry name" value="MFS_trans_sf"/>
</dbReference>
<evidence type="ECO:0000313" key="9">
    <source>
        <dbReference type="Proteomes" id="UP000273044"/>
    </source>
</evidence>
<keyword evidence="9" id="KW-1185">Reference proteome</keyword>
<feature type="transmembrane region" description="Helical" evidence="7">
    <location>
        <begin position="304"/>
        <end position="325"/>
    </location>
</feature>
<dbReference type="PANTHER" id="PTHR23513">
    <property type="entry name" value="INTEGRAL MEMBRANE EFFLUX PROTEIN-RELATED"/>
    <property type="match status" value="1"/>
</dbReference>
<dbReference type="Pfam" id="PF05977">
    <property type="entry name" value="MFS_3"/>
    <property type="match status" value="1"/>
</dbReference>
<reference evidence="8 9" key="1">
    <citation type="submission" date="2018-12" db="EMBL/GenBank/DDBJ databases">
        <authorList>
            <consortium name="Pathogen Informatics"/>
        </authorList>
    </citation>
    <scope>NUCLEOTIDE SEQUENCE [LARGE SCALE GENOMIC DNA]</scope>
    <source>
        <strain evidence="8 9">NCTC12967</strain>
    </source>
</reference>
<feature type="transmembrane region" description="Helical" evidence="7">
    <location>
        <begin position="40"/>
        <end position="63"/>
    </location>
</feature>
<feature type="transmembrane region" description="Helical" evidence="7">
    <location>
        <begin position="215"/>
        <end position="240"/>
    </location>
</feature>
<dbReference type="SUPFAM" id="SSF103473">
    <property type="entry name" value="MFS general substrate transporter"/>
    <property type="match status" value="1"/>
</dbReference>
<feature type="transmembrane region" description="Helical" evidence="7">
    <location>
        <begin position="252"/>
        <end position="270"/>
    </location>
</feature>
<evidence type="ECO:0000256" key="1">
    <source>
        <dbReference type="ARBA" id="ARBA00004651"/>
    </source>
</evidence>